<comment type="function">
    <text evidence="8">F(1)F(0) ATP synthase produces ATP from ADP in the presence of a proton or sodium gradient. F-type ATPases consist of two structural domains, F(1) containing the extramembraneous catalytic core and F(0) containing the membrane proton channel, linked together by a central stalk and a peripheral stalk. During catalysis, ATP synthesis in the catalytic domain of F(1) is coupled via a rotary mechanism of the central stalk subunits to proton translocation.</text>
</comment>
<keyword evidence="4 8" id="KW-0406">Ion transport</keyword>
<dbReference type="Pfam" id="PF00213">
    <property type="entry name" value="OSCP"/>
    <property type="match status" value="1"/>
</dbReference>
<dbReference type="NCBIfam" id="TIGR01145">
    <property type="entry name" value="ATP_synt_delta"/>
    <property type="match status" value="1"/>
</dbReference>
<keyword evidence="6 8" id="KW-0139">CF(1)</keyword>
<dbReference type="PRINTS" id="PR00125">
    <property type="entry name" value="ATPASEDELTA"/>
</dbReference>
<dbReference type="InterPro" id="IPR000711">
    <property type="entry name" value="ATPase_OSCP/dsu"/>
</dbReference>
<evidence type="ECO:0000256" key="2">
    <source>
        <dbReference type="ARBA" id="ARBA00022448"/>
    </source>
</evidence>
<dbReference type="Gene3D" id="1.10.520.20">
    <property type="entry name" value="N-terminal domain of the delta subunit of the F1F0-ATP synthase"/>
    <property type="match status" value="1"/>
</dbReference>
<dbReference type="NCBIfam" id="NF004406">
    <property type="entry name" value="PRK05758.3-2"/>
    <property type="match status" value="1"/>
</dbReference>
<reference evidence="9 10" key="1">
    <citation type="submission" date="2015-03" db="EMBL/GenBank/DDBJ databases">
        <authorList>
            <person name="Lepp D."/>
            <person name="Hassan Y.I."/>
            <person name="Li X.-Z."/>
            <person name="Zhou T."/>
        </authorList>
    </citation>
    <scope>NUCLEOTIDE SEQUENCE [LARGE SCALE GENOMIC DNA]</scope>
    <source>
        <strain evidence="9 10">E84</strain>
    </source>
</reference>
<dbReference type="PROSITE" id="PS00389">
    <property type="entry name" value="ATPASE_DELTA"/>
    <property type="match status" value="1"/>
</dbReference>
<comment type="function">
    <text evidence="8">This protein is part of the stalk that links CF(0) to CF(1). It either transmits conformational changes from CF(0) to CF(1) or is implicated in proton conduction.</text>
</comment>
<dbReference type="GO" id="GO:0045259">
    <property type="term" value="C:proton-transporting ATP synthase complex"/>
    <property type="evidence" value="ECO:0007669"/>
    <property type="project" value="UniProtKB-KW"/>
</dbReference>
<keyword evidence="10" id="KW-1185">Reference proteome</keyword>
<dbReference type="InterPro" id="IPR020781">
    <property type="entry name" value="ATPase_OSCP/d_CS"/>
</dbReference>
<comment type="subcellular location">
    <subcellularLocation>
        <location evidence="8">Cell membrane</location>
        <topology evidence="8">Peripheral membrane protein</topology>
    </subcellularLocation>
    <subcellularLocation>
        <location evidence="1">Membrane</location>
    </subcellularLocation>
</comment>
<gene>
    <name evidence="8" type="primary">atpH</name>
    <name evidence="9" type="ORF">WH87_17920</name>
</gene>
<evidence type="ECO:0000256" key="3">
    <source>
        <dbReference type="ARBA" id="ARBA00022781"/>
    </source>
</evidence>
<evidence type="ECO:0000256" key="7">
    <source>
        <dbReference type="ARBA" id="ARBA00023310"/>
    </source>
</evidence>
<keyword evidence="2 8" id="KW-0813">Transport</keyword>
<evidence type="ECO:0000256" key="6">
    <source>
        <dbReference type="ARBA" id="ARBA00023196"/>
    </source>
</evidence>
<comment type="caution">
    <text evidence="9">The sequence shown here is derived from an EMBL/GenBank/DDBJ whole genome shotgun (WGS) entry which is preliminary data.</text>
</comment>
<dbReference type="OrthoDB" id="9796185at2"/>
<keyword evidence="8" id="KW-1003">Cell membrane</keyword>
<dbReference type="PANTHER" id="PTHR11910">
    <property type="entry name" value="ATP SYNTHASE DELTA CHAIN"/>
    <property type="match status" value="1"/>
</dbReference>
<keyword evidence="5 8" id="KW-0472">Membrane</keyword>
<dbReference type="HAMAP" id="MF_01416">
    <property type="entry name" value="ATP_synth_delta_bact"/>
    <property type="match status" value="1"/>
</dbReference>
<dbReference type="PATRIC" id="fig|1293439.3.peg.3657"/>
<accession>A0A0F5Q2F9</accession>
<dbReference type="GO" id="GO:0046933">
    <property type="term" value="F:proton-transporting ATP synthase activity, rotational mechanism"/>
    <property type="evidence" value="ECO:0007669"/>
    <property type="project" value="UniProtKB-UniRule"/>
</dbReference>
<name>A0A0F5Q2F9_9HYPH</name>
<dbReference type="InterPro" id="IPR026015">
    <property type="entry name" value="ATP_synth_OSCP/delta_N_sf"/>
</dbReference>
<dbReference type="SUPFAM" id="SSF47928">
    <property type="entry name" value="N-terminal domain of the delta subunit of the F1F0-ATP synthase"/>
    <property type="match status" value="1"/>
</dbReference>
<organism evidence="9 10">
    <name type="scientific">Devosia epidermidihirudinis</name>
    <dbReference type="NCBI Taxonomy" id="1293439"/>
    <lineage>
        <taxon>Bacteria</taxon>
        <taxon>Pseudomonadati</taxon>
        <taxon>Pseudomonadota</taxon>
        <taxon>Alphaproteobacteria</taxon>
        <taxon>Hyphomicrobiales</taxon>
        <taxon>Devosiaceae</taxon>
        <taxon>Devosia</taxon>
    </lineage>
</organism>
<evidence type="ECO:0000256" key="5">
    <source>
        <dbReference type="ARBA" id="ARBA00023136"/>
    </source>
</evidence>
<evidence type="ECO:0000256" key="8">
    <source>
        <dbReference type="HAMAP-Rule" id="MF_01416"/>
    </source>
</evidence>
<evidence type="ECO:0000256" key="4">
    <source>
        <dbReference type="ARBA" id="ARBA00023065"/>
    </source>
</evidence>
<keyword evidence="3 8" id="KW-0375">Hydrogen ion transport</keyword>
<protein>
    <recommendedName>
        <fullName evidence="8">ATP synthase subunit delta</fullName>
    </recommendedName>
    <alternativeName>
        <fullName evidence="8">ATP synthase F(1) sector subunit delta</fullName>
    </alternativeName>
    <alternativeName>
        <fullName evidence="8">F-type ATPase subunit delta</fullName>
        <shortName evidence="8">F-ATPase subunit delta</shortName>
    </alternativeName>
</protein>
<dbReference type="RefSeq" id="WP_046139647.1">
    <property type="nucleotide sequence ID" value="NZ_LANJ01000047.1"/>
</dbReference>
<comment type="similarity">
    <text evidence="8">Belongs to the ATPase delta chain family.</text>
</comment>
<evidence type="ECO:0000256" key="1">
    <source>
        <dbReference type="ARBA" id="ARBA00004370"/>
    </source>
</evidence>
<dbReference type="NCBIfam" id="NF004402">
    <property type="entry name" value="PRK05758.2-2"/>
    <property type="match status" value="1"/>
</dbReference>
<proteinExistence type="inferred from homology"/>
<sequence>MAAQNSVLTHIARPYASALFDLAESENQLASVETSLSDVSRLIGESADFASFLRSPVITTDEKAKALDALLAKSKTNGLVANVLRLIARNGRLFALDAIIVAFRDLAAAARGEVTADVTSAAPLNADQAKALAETLKGKIGKTVTLNQFVDPSLIGGLQVKVGSQMIDSSLKTKLTAMKIAMKEVG</sequence>
<dbReference type="EMBL" id="LANJ01000047">
    <property type="protein sequence ID" value="KKC35045.1"/>
    <property type="molecule type" value="Genomic_DNA"/>
</dbReference>
<keyword evidence="7 8" id="KW-0066">ATP synthesis</keyword>
<dbReference type="AlphaFoldDB" id="A0A0F5Q2F9"/>
<evidence type="ECO:0000313" key="10">
    <source>
        <dbReference type="Proteomes" id="UP000033411"/>
    </source>
</evidence>
<evidence type="ECO:0000313" key="9">
    <source>
        <dbReference type="EMBL" id="KKC35045.1"/>
    </source>
</evidence>
<dbReference type="Proteomes" id="UP000033411">
    <property type="component" value="Unassembled WGS sequence"/>
</dbReference>
<dbReference type="STRING" id="1293439.WH87_17920"/>
<dbReference type="GO" id="GO:0005886">
    <property type="term" value="C:plasma membrane"/>
    <property type="evidence" value="ECO:0007669"/>
    <property type="project" value="UniProtKB-SubCell"/>
</dbReference>